<evidence type="ECO:0000313" key="5">
    <source>
        <dbReference type="Proteomes" id="UP000429785"/>
    </source>
</evidence>
<name>A0A6I1E1K8_9FLAO</name>
<comment type="similarity">
    <text evidence="1">Belongs to the bacterial sugar transferase family.</text>
</comment>
<dbReference type="Pfam" id="PF02397">
    <property type="entry name" value="Bac_transf"/>
    <property type="match status" value="1"/>
</dbReference>
<dbReference type="Proteomes" id="UP000429785">
    <property type="component" value="Unassembled WGS sequence"/>
</dbReference>
<accession>A0A6I1E1K8</accession>
<proteinExistence type="inferred from homology"/>
<dbReference type="OrthoDB" id="9808602at2"/>
<dbReference type="EMBL" id="WELG01000001">
    <property type="protein sequence ID" value="KAB7530502.1"/>
    <property type="molecule type" value="Genomic_DNA"/>
</dbReference>
<reference evidence="4 5" key="1">
    <citation type="submission" date="2019-10" db="EMBL/GenBank/DDBJ databases">
        <title>Muricauda olearia CL-SS4 JCM15563 genome.</title>
        <authorList>
            <person name="Liu L."/>
        </authorList>
    </citation>
    <scope>NUCLEOTIDE SEQUENCE [LARGE SCALE GENOMIC DNA]</scope>
    <source>
        <strain evidence="4 5">CL-SS4</strain>
    </source>
</reference>
<dbReference type="RefSeq" id="WP_152130421.1">
    <property type="nucleotide sequence ID" value="NZ_WELG01000001.1"/>
</dbReference>
<dbReference type="PANTHER" id="PTHR30576">
    <property type="entry name" value="COLANIC BIOSYNTHESIS UDP-GLUCOSE LIPID CARRIER TRANSFERASE"/>
    <property type="match status" value="1"/>
</dbReference>
<gene>
    <name evidence="4" type="ORF">F8C76_03060</name>
</gene>
<dbReference type="PANTHER" id="PTHR30576:SF20">
    <property type="entry name" value="QUINOVOSAMINEPHOSPHOTRANSFERAE-RELATED"/>
    <property type="match status" value="1"/>
</dbReference>
<dbReference type="AlphaFoldDB" id="A0A6I1E1K8"/>
<feature type="domain" description="Bacterial sugar transferase" evidence="3">
    <location>
        <begin position="2"/>
        <end position="194"/>
    </location>
</feature>
<comment type="caution">
    <text evidence="4">The sequence shown here is derived from an EMBL/GenBank/DDBJ whole genome shotgun (WGS) entry which is preliminary data.</text>
</comment>
<keyword evidence="2" id="KW-0472">Membrane</keyword>
<keyword evidence="4" id="KW-0808">Transferase</keyword>
<evidence type="ECO:0000256" key="2">
    <source>
        <dbReference type="SAM" id="Phobius"/>
    </source>
</evidence>
<evidence type="ECO:0000256" key="1">
    <source>
        <dbReference type="ARBA" id="ARBA00006464"/>
    </source>
</evidence>
<evidence type="ECO:0000313" key="4">
    <source>
        <dbReference type="EMBL" id="KAB7530502.1"/>
    </source>
</evidence>
<evidence type="ECO:0000259" key="3">
    <source>
        <dbReference type="Pfam" id="PF02397"/>
    </source>
</evidence>
<protein>
    <submittedName>
        <fullName evidence="4">Sugar transferase</fullName>
    </submittedName>
</protein>
<sequence>MKRILDIFLSSVGIVLTSPILLLSSVLIKLSSKGPIIYKQKRVGRYNNDFNIFKFRTMYLNSDKKGLITVGDRDPRVTSVGYYLRKLKIDELPQLFNVLLGQMSMVGPRPEVRKYVDLYSPEDLKVLNVKPGITDYASILFRNENELLKDAPDPHKKYIEEIMPKKLSLNKEYISQQSFVTDLKIICLTMKSILNLK</sequence>
<dbReference type="InterPro" id="IPR003362">
    <property type="entry name" value="Bact_transf"/>
</dbReference>
<dbReference type="GO" id="GO:0016780">
    <property type="term" value="F:phosphotransferase activity, for other substituted phosphate groups"/>
    <property type="evidence" value="ECO:0007669"/>
    <property type="project" value="TreeGrafter"/>
</dbReference>
<organism evidence="4 5">
    <name type="scientific">Flagellimonas olearia</name>
    <dbReference type="NCBI Taxonomy" id="552546"/>
    <lineage>
        <taxon>Bacteria</taxon>
        <taxon>Pseudomonadati</taxon>
        <taxon>Bacteroidota</taxon>
        <taxon>Flavobacteriia</taxon>
        <taxon>Flavobacteriales</taxon>
        <taxon>Flavobacteriaceae</taxon>
        <taxon>Flagellimonas</taxon>
    </lineage>
</organism>
<feature type="transmembrane region" description="Helical" evidence="2">
    <location>
        <begin position="7"/>
        <end position="28"/>
    </location>
</feature>
<keyword evidence="2" id="KW-0812">Transmembrane</keyword>
<keyword evidence="2" id="KW-1133">Transmembrane helix</keyword>